<proteinExistence type="predicted"/>
<dbReference type="GO" id="GO:0008270">
    <property type="term" value="F:zinc ion binding"/>
    <property type="evidence" value="ECO:0007669"/>
    <property type="project" value="UniProtKB-KW"/>
</dbReference>
<reference evidence="4 5" key="1">
    <citation type="submission" date="2023-03" db="EMBL/GenBank/DDBJ databases">
        <title>Genome insight into feeding habits of ladybird beetles.</title>
        <authorList>
            <person name="Li H.-S."/>
            <person name="Huang Y.-H."/>
            <person name="Pang H."/>
        </authorList>
    </citation>
    <scope>NUCLEOTIDE SEQUENCE [LARGE SCALE GENOMIC DNA]</scope>
    <source>
        <strain evidence="4">SYSU_2023b</strain>
        <tissue evidence="4">Whole body</tissue>
    </source>
</reference>
<dbReference type="GO" id="GO:0003676">
    <property type="term" value="F:nucleic acid binding"/>
    <property type="evidence" value="ECO:0007669"/>
    <property type="project" value="InterPro"/>
</dbReference>
<evidence type="ECO:0000256" key="1">
    <source>
        <dbReference type="PROSITE-ProRule" id="PRU00047"/>
    </source>
</evidence>
<dbReference type="Pfam" id="PF00098">
    <property type="entry name" value="zf-CCHC"/>
    <property type="match status" value="1"/>
</dbReference>
<feature type="compositionally biased region" description="Basic and acidic residues" evidence="2">
    <location>
        <begin position="149"/>
        <end position="165"/>
    </location>
</feature>
<feature type="region of interest" description="Disordered" evidence="2">
    <location>
        <begin position="140"/>
        <end position="165"/>
    </location>
</feature>
<evidence type="ECO:0000259" key="3">
    <source>
        <dbReference type="PROSITE" id="PS50158"/>
    </source>
</evidence>
<dbReference type="InterPro" id="IPR001878">
    <property type="entry name" value="Znf_CCHC"/>
</dbReference>
<evidence type="ECO:0000256" key="2">
    <source>
        <dbReference type="SAM" id="MobiDB-lite"/>
    </source>
</evidence>
<dbReference type="PROSITE" id="PS50158">
    <property type="entry name" value="ZF_CCHC"/>
    <property type="match status" value="2"/>
</dbReference>
<dbReference type="AlphaFoldDB" id="A0AAW1U1M9"/>
<evidence type="ECO:0000313" key="4">
    <source>
        <dbReference type="EMBL" id="KAK9874522.1"/>
    </source>
</evidence>
<dbReference type="EMBL" id="JARQZJ010000032">
    <property type="protein sequence ID" value="KAK9874522.1"/>
    <property type="molecule type" value="Genomic_DNA"/>
</dbReference>
<sequence>MDSMNTPEEMEVAIRERIQDEEMKIENVRPNANDTQAATIITTETAAQKLLEHTIKVGMVNCTLERRIDMERCYKCWAVGHTSKKCTGPDRSKMCQKCGEEGHKAKECRNAEKCPACKEEGHRAYSGRCRMFKRELQKARKKKKKRIQTKTEEKNRRETTWKAVI</sequence>
<dbReference type="SUPFAM" id="SSF57756">
    <property type="entry name" value="Retrovirus zinc finger-like domains"/>
    <property type="match status" value="1"/>
</dbReference>
<protein>
    <recommendedName>
        <fullName evidence="3">CCHC-type domain-containing protein</fullName>
    </recommendedName>
</protein>
<feature type="domain" description="CCHC-type" evidence="3">
    <location>
        <begin position="95"/>
        <end position="110"/>
    </location>
</feature>
<dbReference type="InterPro" id="IPR036875">
    <property type="entry name" value="Znf_CCHC_sf"/>
</dbReference>
<dbReference type="Proteomes" id="UP001431783">
    <property type="component" value="Unassembled WGS sequence"/>
</dbReference>
<keyword evidence="5" id="KW-1185">Reference proteome</keyword>
<keyword evidence="1" id="KW-0863">Zinc-finger</keyword>
<name>A0AAW1U1M9_9CUCU</name>
<accession>A0AAW1U1M9</accession>
<feature type="domain" description="CCHC-type" evidence="3">
    <location>
        <begin position="72"/>
        <end position="86"/>
    </location>
</feature>
<gene>
    <name evidence="4" type="ORF">WA026_005366</name>
</gene>
<dbReference type="SMART" id="SM00343">
    <property type="entry name" value="ZnF_C2HC"/>
    <property type="match status" value="3"/>
</dbReference>
<dbReference type="Gene3D" id="4.10.60.10">
    <property type="entry name" value="Zinc finger, CCHC-type"/>
    <property type="match status" value="1"/>
</dbReference>
<keyword evidence="1" id="KW-0862">Zinc</keyword>
<keyword evidence="1" id="KW-0479">Metal-binding</keyword>
<organism evidence="4 5">
    <name type="scientific">Henosepilachna vigintioctopunctata</name>
    <dbReference type="NCBI Taxonomy" id="420089"/>
    <lineage>
        <taxon>Eukaryota</taxon>
        <taxon>Metazoa</taxon>
        <taxon>Ecdysozoa</taxon>
        <taxon>Arthropoda</taxon>
        <taxon>Hexapoda</taxon>
        <taxon>Insecta</taxon>
        <taxon>Pterygota</taxon>
        <taxon>Neoptera</taxon>
        <taxon>Endopterygota</taxon>
        <taxon>Coleoptera</taxon>
        <taxon>Polyphaga</taxon>
        <taxon>Cucujiformia</taxon>
        <taxon>Coccinelloidea</taxon>
        <taxon>Coccinellidae</taxon>
        <taxon>Epilachninae</taxon>
        <taxon>Epilachnini</taxon>
        <taxon>Henosepilachna</taxon>
    </lineage>
</organism>
<evidence type="ECO:0000313" key="5">
    <source>
        <dbReference type="Proteomes" id="UP001431783"/>
    </source>
</evidence>
<comment type="caution">
    <text evidence="4">The sequence shown here is derived from an EMBL/GenBank/DDBJ whole genome shotgun (WGS) entry which is preliminary data.</text>
</comment>